<gene>
    <name evidence="1" type="ORF">OLC1_LOCUS9175</name>
</gene>
<dbReference type="EMBL" id="OX459120">
    <property type="protein sequence ID" value="CAI9099093.1"/>
    <property type="molecule type" value="Genomic_DNA"/>
</dbReference>
<organism evidence="1 2">
    <name type="scientific">Oldenlandia corymbosa var. corymbosa</name>
    <dbReference type="NCBI Taxonomy" id="529605"/>
    <lineage>
        <taxon>Eukaryota</taxon>
        <taxon>Viridiplantae</taxon>
        <taxon>Streptophyta</taxon>
        <taxon>Embryophyta</taxon>
        <taxon>Tracheophyta</taxon>
        <taxon>Spermatophyta</taxon>
        <taxon>Magnoliopsida</taxon>
        <taxon>eudicotyledons</taxon>
        <taxon>Gunneridae</taxon>
        <taxon>Pentapetalae</taxon>
        <taxon>asterids</taxon>
        <taxon>lamiids</taxon>
        <taxon>Gentianales</taxon>
        <taxon>Rubiaceae</taxon>
        <taxon>Rubioideae</taxon>
        <taxon>Spermacoceae</taxon>
        <taxon>Hedyotis-Oldenlandia complex</taxon>
        <taxon>Oldenlandia</taxon>
    </lineage>
</organism>
<name>A0AAV1CVD7_OLDCO</name>
<dbReference type="Proteomes" id="UP001161247">
    <property type="component" value="Chromosome 3"/>
</dbReference>
<evidence type="ECO:0000313" key="2">
    <source>
        <dbReference type="Proteomes" id="UP001161247"/>
    </source>
</evidence>
<keyword evidence="2" id="KW-1185">Reference proteome</keyword>
<accession>A0AAV1CVD7</accession>
<dbReference type="AlphaFoldDB" id="A0AAV1CVD7"/>
<protein>
    <submittedName>
        <fullName evidence="1">OLC1v1035864C1</fullName>
    </submittedName>
</protein>
<sequence length="243" mass="27230">MTPTLILNAYKKFDVYYKAEEVFPWLAIPLMKPAGCRRKEDSLREVEDLEAMVVWKRELGMTLMEVGISMLLSGLKRAGRGVNGWNKDRTKRSNLRQAVLLREPLKENVIPVFEELGRKLKPTNITHENDAAHHDAENAEEDVLQSVIFLDKLSPAGPVKVQSQAPDFFRRLTKVSRPNLVQSTSSHMSHSKMSSTIVDTSEMGLIFPCNQVTIVFTSSCISTSLIPCCCADSIALCYPDSDV</sequence>
<reference evidence="1" key="1">
    <citation type="submission" date="2023-03" db="EMBL/GenBank/DDBJ databases">
        <authorList>
            <person name="Julca I."/>
        </authorList>
    </citation>
    <scope>NUCLEOTIDE SEQUENCE</scope>
</reference>
<evidence type="ECO:0000313" key="1">
    <source>
        <dbReference type="EMBL" id="CAI9099093.1"/>
    </source>
</evidence>
<proteinExistence type="predicted"/>